<comment type="pathway">
    <text evidence="1">Cofactor biosynthesis; FAD biosynthesis; FAD from FMN: step 1/1.</text>
</comment>
<dbReference type="CDD" id="cd23948">
    <property type="entry name" value="FAD_synthase"/>
    <property type="match status" value="1"/>
</dbReference>
<name>K0KIA1_WICCF</name>
<evidence type="ECO:0000256" key="1">
    <source>
        <dbReference type="ARBA" id="ARBA00004726"/>
    </source>
</evidence>
<dbReference type="FunCoup" id="K0KIA1">
    <property type="interactions" value="172"/>
</dbReference>
<dbReference type="STRING" id="1206466.K0KIA1"/>
<keyword evidence="15" id="KW-1185">Reference proteome</keyword>
<keyword evidence="3" id="KW-0285">Flavoprotein</keyword>
<sequence length="266" mass="30967">MMGYWYLNLMTKEMQFGEVCQSSNSLVTDFLNLNDDDPLIINTQFKIKESLEILDQTIKNNKFNEISISYNGGKDCLVMLILYLSSLSKHYSKEELNNFGELQSIYINYELQFPELIKFIESSTIRYKLNLTSITMNLKDGFEKYLSHNPQIKSIIVGTRRSDPFASDLKHIQKTDHGWPEFIRIHPVINWHYDEIWCFLKTNKIEYCKLYDQGFTSLGGINSTIPNPNLKLSNGGYLPAYKLLGNDSQERDGRNIKSIEKEVRDE</sequence>
<organism evidence="14 15">
    <name type="scientific">Wickerhamomyces ciferrii (strain ATCC 14091 / BCRC 22168 / CBS 111 / JCM 3599 / NBRC 0793 / NRRL Y-1031 F-60-10)</name>
    <name type="common">Yeast</name>
    <name type="synonym">Pichia ciferrii</name>
    <dbReference type="NCBI Taxonomy" id="1206466"/>
    <lineage>
        <taxon>Eukaryota</taxon>
        <taxon>Fungi</taxon>
        <taxon>Dikarya</taxon>
        <taxon>Ascomycota</taxon>
        <taxon>Saccharomycotina</taxon>
        <taxon>Saccharomycetes</taxon>
        <taxon>Phaffomycetales</taxon>
        <taxon>Wickerhamomycetaceae</taxon>
        <taxon>Wickerhamomyces</taxon>
    </lineage>
</organism>
<dbReference type="EC" id="2.7.7.2" evidence="2"/>
<evidence type="ECO:0000259" key="13">
    <source>
        <dbReference type="Pfam" id="PF01507"/>
    </source>
</evidence>
<evidence type="ECO:0000256" key="11">
    <source>
        <dbReference type="ARBA" id="ARBA00031871"/>
    </source>
</evidence>
<dbReference type="GO" id="GO:0005524">
    <property type="term" value="F:ATP binding"/>
    <property type="evidence" value="ECO:0007669"/>
    <property type="project" value="UniProtKB-KW"/>
</dbReference>
<dbReference type="InterPro" id="IPR002500">
    <property type="entry name" value="PAPS_reduct_dom"/>
</dbReference>
<accession>K0KIA1</accession>
<evidence type="ECO:0000256" key="9">
    <source>
        <dbReference type="ARBA" id="ARBA00022840"/>
    </source>
</evidence>
<protein>
    <recommendedName>
        <fullName evidence="2">FAD synthase</fullName>
        <ecNumber evidence="2">2.7.7.2</ecNumber>
    </recommendedName>
    <alternativeName>
        <fullName evidence="10">FAD pyrophosphorylase</fullName>
    </alternativeName>
    <alternativeName>
        <fullName evidence="11">FMN adenylyltransferase</fullName>
    </alternativeName>
</protein>
<proteinExistence type="predicted"/>
<evidence type="ECO:0000256" key="7">
    <source>
        <dbReference type="ARBA" id="ARBA00022741"/>
    </source>
</evidence>
<evidence type="ECO:0000256" key="3">
    <source>
        <dbReference type="ARBA" id="ARBA00022630"/>
    </source>
</evidence>
<dbReference type="GO" id="GO:0003919">
    <property type="term" value="F:FMN adenylyltransferase activity"/>
    <property type="evidence" value="ECO:0007669"/>
    <property type="project" value="UniProtKB-EC"/>
</dbReference>
<keyword evidence="6" id="KW-0548">Nucleotidyltransferase</keyword>
<evidence type="ECO:0000313" key="14">
    <source>
        <dbReference type="EMBL" id="CCH44940.1"/>
    </source>
</evidence>
<dbReference type="InParanoid" id="K0KIA1"/>
<dbReference type="HOGENOM" id="CLU_056971_3_0_1"/>
<evidence type="ECO:0000256" key="4">
    <source>
        <dbReference type="ARBA" id="ARBA00022643"/>
    </source>
</evidence>
<evidence type="ECO:0000256" key="2">
    <source>
        <dbReference type="ARBA" id="ARBA00012393"/>
    </source>
</evidence>
<dbReference type="AlphaFoldDB" id="K0KIA1"/>
<dbReference type="SUPFAM" id="SSF52402">
    <property type="entry name" value="Adenine nucleotide alpha hydrolases-like"/>
    <property type="match status" value="1"/>
</dbReference>
<dbReference type="PANTHER" id="PTHR23293">
    <property type="entry name" value="FAD SYNTHETASE-RELATED FMN ADENYLYLTRANSFERASE"/>
    <property type="match status" value="1"/>
</dbReference>
<evidence type="ECO:0000256" key="8">
    <source>
        <dbReference type="ARBA" id="ARBA00022827"/>
    </source>
</evidence>
<keyword evidence="9" id="KW-0067">ATP-binding</keyword>
<keyword evidence="8" id="KW-0274">FAD</keyword>
<evidence type="ECO:0000256" key="5">
    <source>
        <dbReference type="ARBA" id="ARBA00022679"/>
    </source>
</evidence>
<dbReference type="Gene3D" id="3.40.50.620">
    <property type="entry name" value="HUPs"/>
    <property type="match status" value="1"/>
</dbReference>
<evidence type="ECO:0000256" key="10">
    <source>
        <dbReference type="ARBA" id="ARBA00031145"/>
    </source>
</evidence>
<dbReference type="PANTHER" id="PTHR23293:SF9">
    <property type="entry name" value="FAD SYNTHASE"/>
    <property type="match status" value="1"/>
</dbReference>
<keyword evidence="5" id="KW-0808">Transferase</keyword>
<keyword evidence="7" id="KW-0547">Nucleotide-binding</keyword>
<dbReference type="Proteomes" id="UP000009328">
    <property type="component" value="Unassembled WGS sequence"/>
</dbReference>
<dbReference type="InterPro" id="IPR014729">
    <property type="entry name" value="Rossmann-like_a/b/a_fold"/>
</dbReference>
<reference evidence="14 15" key="1">
    <citation type="journal article" date="2012" name="Eukaryot. Cell">
        <title>Draft genome sequence of Wickerhamomyces ciferrii NRRL Y-1031 F-60-10.</title>
        <authorList>
            <person name="Schneider J."/>
            <person name="Andrea H."/>
            <person name="Blom J."/>
            <person name="Jaenicke S."/>
            <person name="Ruckert C."/>
            <person name="Schorsch C."/>
            <person name="Szczepanowski R."/>
            <person name="Farwick M."/>
            <person name="Goesmann A."/>
            <person name="Puhler A."/>
            <person name="Schaffer S."/>
            <person name="Tauch A."/>
            <person name="Kohler T."/>
            <person name="Brinkrolf K."/>
        </authorList>
    </citation>
    <scope>NUCLEOTIDE SEQUENCE [LARGE SCALE GENOMIC DNA]</scope>
    <source>
        <strain evidence="15">ATCC 14091 / BCRC 22168 / CBS 111 / JCM 3599 / NBRC 0793 / NRRL Y-1031 F-60-10</strain>
    </source>
</reference>
<feature type="domain" description="Phosphoadenosine phosphosulphate reductase" evidence="13">
    <location>
        <begin position="146"/>
        <end position="225"/>
    </location>
</feature>
<gene>
    <name evidence="14" type="ORF">BN7_4510</name>
</gene>
<keyword evidence="4" id="KW-0288">FMN</keyword>
<dbReference type="Pfam" id="PF01507">
    <property type="entry name" value="PAPS_reduct"/>
    <property type="match status" value="2"/>
</dbReference>
<dbReference type="EMBL" id="CAIF01000169">
    <property type="protein sequence ID" value="CCH44940.1"/>
    <property type="molecule type" value="Genomic_DNA"/>
</dbReference>
<comment type="catalytic activity">
    <reaction evidence="12">
        <text>FMN + ATP + H(+) = FAD + diphosphate</text>
        <dbReference type="Rhea" id="RHEA:17237"/>
        <dbReference type="ChEBI" id="CHEBI:15378"/>
        <dbReference type="ChEBI" id="CHEBI:30616"/>
        <dbReference type="ChEBI" id="CHEBI:33019"/>
        <dbReference type="ChEBI" id="CHEBI:57692"/>
        <dbReference type="ChEBI" id="CHEBI:58210"/>
        <dbReference type="EC" id="2.7.7.2"/>
    </reaction>
</comment>
<dbReference type="GO" id="GO:0006747">
    <property type="term" value="P:FAD biosynthetic process"/>
    <property type="evidence" value="ECO:0007669"/>
    <property type="project" value="TreeGrafter"/>
</dbReference>
<dbReference type="eggNOG" id="KOG2644">
    <property type="taxonomic scope" value="Eukaryota"/>
</dbReference>
<comment type="caution">
    <text evidence="14">The sequence shown here is derived from an EMBL/GenBank/DDBJ whole genome shotgun (WGS) entry which is preliminary data.</text>
</comment>
<evidence type="ECO:0000256" key="6">
    <source>
        <dbReference type="ARBA" id="ARBA00022695"/>
    </source>
</evidence>
<feature type="domain" description="Phosphoadenosine phosphosulphate reductase" evidence="13">
    <location>
        <begin position="66"/>
        <end position="133"/>
    </location>
</feature>
<evidence type="ECO:0000313" key="15">
    <source>
        <dbReference type="Proteomes" id="UP000009328"/>
    </source>
</evidence>
<evidence type="ECO:0000256" key="12">
    <source>
        <dbReference type="ARBA" id="ARBA00049494"/>
    </source>
</evidence>